<dbReference type="EMBL" id="JANIIK010000112">
    <property type="protein sequence ID" value="KAJ3593476.1"/>
    <property type="molecule type" value="Genomic_DNA"/>
</dbReference>
<feature type="compositionally biased region" description="Basic and acidic residues" evidence="1">
    <location>
        <begin position="43"/>
        <end position="53"/>
    </location>
</feature>
<organism evidence="2 3">
    <name type="scientific">Muraenolepis orangiensis</name>
    <name type="common">Patagonian moray cod</name>
    <dbReference type="NCBI Taxonomy" id="630683"/>
    <lineage>
        <taxon>Eukaryota</taxon>
        <taxon>Metazoa</taxon>
        <taxon>Chordata</taxon>
        <taxon>Craniata</taxon>
        <taxon>Vertebrata</taxon>
        <taxon>Euteleostomi</taxon>
        <taxon>Actinopterygii</taxon>
        <taxon>Neopterygii</taxon>
        <taxon>Teleostei</taxon>
        <taxon>Neoteleostei</taxon>
        <taxon>Acanthomorphata</taxon>
        <taxon>Zeiogadaria</taxon>
        <taxon>Gadariae</taxon>
        <taxon>Gadiformes</taxon>
        <taxon>Muraenolepidoidei</taxon>
        <taxon>Muraenolepididae</taxon>
        <taxon>Muraenolepis</taxon>
    </lineage>
</organism>
<evidence type="ECO:0000313" key="3">
    <source>
        <dbReference type="Proteomes" id="UP001148018"/>
    </source>
</evidence>
<gene>
    <name evidence="2" type="ORF">NHX12_005810</name>
</gene>
<name>A0A9Q0DTK7_9TELE</name>
<proteinExistence type="predicted"/>
<evidence type="ECO:0000313" key="2">
    <source>
        <dbReference type="EMBL" id="KAJ3593476.1"/>
    </source>
</evidence>
<dbReference type="Proteomes" id="UP001148018">
    <property type="component" value="Unassembled WGS sequence"/>
</dbReference>
<sequence length="106" mass="11310">MTHSHPSIPSGPLSSISEETGIHSGRASGCDLLPSSQTHLNKHSLEKQGRARGESAYIMIGGEETRFQTVPGGAGVRVWWVEGTGSTLYARLIMWLTASVDGITDC</sequence>
<comment type="caution">
    <text evidence="2">The sequence shown here is derived from an EMBL/GenBank/DDBJ whole genome shotgun (WGS) entry which is preliminary data.</text>
</comment>
<reference evidence="2" key="1">
    <citation type="submission" date="2022-07" db="EMBL/GenBank/DDBJ databases">
        <title>Chromosome-level genome of Muraenolepis orangiensis.</title>
        <authorList>
            <person name="Kim J."/>
        </authorList>
    </citation>
    <scope>NUCLEOTIDE SEQUENCE</scope>
    <source>
        <strain evidence="2">KU_S4_2022</strain>
        <tissue evidence="2">Muscle</tissue>
    </source>
</reference>
<feature type="compositionally biased region" description="Low complexity" evidence="1">
    <location>
        <begin position="1"/>
        <end position="17"/>
    </location>
</feature>
<keyword evidence="3" id="KW-1185">Reference proteome</keyword>
<protein>
    <submittedName>
        <fullName evidence="2">Uncharacterized protein</fullName>
    </submittedName>
</protein>
<dbReference type="AlphaFoldDB" id="A0A9Q0DTK7"/>
<accession>A0A9Q0DTK7</accession>
<evidence type="ECO:0000256" key="1">
    <source>
        <dbReference type="SAM" id="MobiDB-lite"/>
    </source>
</evidence>
<feature type="region of interest" description="Disordered" evidence="1">
    <location>
        <begin position="1"/>
        <end position="53"/>
    </location>
</feature>